<dbReference type="Proteomes" id="UP000608071">
    <property type="component" value="Unassembled WGS sequence"/>
</dbReference>
<keyword evidence="2" id="KW-1185">Reference proteome</keyword>
<accession>A0ABR8T0J7</accession>
<evidence type="ECO:0000313" key="2">
    <source>
        <dbReference type="Proteomes" id="UP000608071"/>
    </source>
</evidence>
<evidence type="ECO:0000313" key="1">
    <source>
        <dbReference type="EMBL" id="MBD7969288.1"/>
    </source>
</evidence>
<protein>
    <recommendedName>
        <fullName evidence="3">Lipoprotein</fullName>
    </recommendedName>
</protein>
<dbReference type="EMBL" id="JACSQL010000006">
    <property type="protein sequence ID" value="MBD7969288.1"/>
    <property type="molecule type" value="Genomic_DNA"/>
</dbReference>
<gene>
    <name evidence="1" type="ORF">H9647_14535</name>
</gene>
<evidence type="ECO:0008006" key="3">
    <source>
        <dbReference type="Google" id="ProtNLM"/>
    </source>
</evidence>
<reference evidence="1 2" key="1">
    <citation type="submission" date="2020-08" db="EMBL/GenBank/DDBJ databases">
        <title>A Genomic Blueprint of the Chicken Gut Microbiome.</title>
        <authorList>
            <person name="Gilroy R."/>
            <person name="Ravi A."/>
            <person name="Getino M."/>
            <person name="Pursley I."/>
            <person name="Horton D.L."/>
            <person name="Alikhan N.-F."/>
            <person name="Baker D."/>
            <person name="Gharbi K."/>
            <person name="Hall N."/>
            <person name="Watson M."/>
            <person name="Adriaenssens E.M."/>
            <person name="Foster-Nyarko E."/>
            <person name="Jarju S."/>
            <person name="Secka A."/>
            <person name="Antonio M."/>
            <person name="Oren A."/>
            <person name="Chaudhuri R."/>
            <person name="La Ragione R.M."/>
            <person name="Hildebrand F."/>
            <person name="Pallen M.J."/>
        </authorList>
    </citation>
    <scope>NUCLEOTIDE SEQUENCE [LARGE SCALE GENOMIC DNA]</scope>
    <source>
        <strain evidence="1 2">Sa2BVA9</strain>
    </source>
</reference>
<comment type="caution">
    <text evidence="1">The sequence shown here is derived from an EMBL/GenBank/DDBJ whole genome shotgun (WGS) entry which is preliminary data.</text>
</comment>
<sequence>MKRWATFILFVSLCMLMGCESSTIESDKITEKKVEQISEKISIAYINFDSEEYSIMKAAGTDHVMIFSIDYGNVNVENINYWIDHYKDGEFSGTMLDMGSQITTDTKSKLYFSTINMDTKQELWTMALRQNGNISSGKQMNTNMDFGSTITEPITQNTSADLNQVIDLGMMIRNKDKNSFGSHEDMEKTIEQNEDVYILRCKIS</sequence>
<organism evidence="1 2">
    <name type="scientific">Paenibacillus gallinarum</name>
    <dbReference type="NCBI Taxonomy" id="2762232"/>
    <lineage>
        <taxon>Bacteria</taxon>
        <taxon>Bacillati</taxon>
        <taxon>Bacillota</taxon>
        <taxon>Bacilli</taxon>
        <taxon>Bacillales</taxon>
        <taxon>Paenibacillaceae</taxon>
        <taxon>Paenibacillus</taxon>
    </lineage>
</organism>
<proteinExistence type="predicted"/>
<dbReference type="PROSITE" id="PS51257">
    <property type="entry name" value="PROKAR_LIPOPROTEIN"/>
    <property type="match status" value="1"/>
</dbReference>
<dbReference type="RefSeq" id="WP_191801140.1">
    <property type="nucleotide sequence ID" value="NZ_JACSQL010000006.1"/>
</dbReference>
<name>A0ABR8T0J7_9BACL</name>